<dbReference type="EMBL" id="CP019630">
    <property type="protein sequence ID" value="AQQ06687.1"/>
    <property type="molecule type" value="Genomic_DNA"/>
</dbReference>
<gene>
    <name evidence="2" type="ORF">B0E33_26475</name>
</gene>
<name>A0ABM6I8B3_9HYPH</name>
<sequence>MARHHHGHDHHVHHDHEHGHHHHHHHHTHDHDHGGLAGHNHVGPDHLHSHVHGASHADRAEELQALAVSFIDGFRAADDKTSYLRLAGVPFHRPGADGLIQHLVDAKIVSNWQVGTASPAFASRELVYMSFPGSMVQARETMTFTFVSLSQRSDIDLIDILTTRLAHGDIAE</sequence>
<feature type="compositionally biased region" description="Basic residues" evidence="1">
    <location>
        <begin position="1"/>
        <end position="11"/>
    </location>
</feature>
<keyword evidence="3" id="KW-1185">Reference proteome</keyword>
<dbReference type="RefSeq" id="WP_077292850.1">
    <property type="nucleotide sequence ID" value="NZ_CP019630.1"/>
</dbReference>
<dbReference type="Proteomes" id="UP000188174">
    <property type="component" value="Chromosome"/>
</dbReference>
<reference evidence="2 3" key="1">
    <citation type="submission" date="2017-02" db="EMBL/GenBank/DDBJ databases">
        <authorList>
            <person name="Jeong S."/>
        </authorList>
    </citation>
    <scope>NUCLEOTIDE SEQUENCE [LARGE SCALE GENOMIC DNA]</scope>
    <source>
        <strain evidence="2 3">RMAR6-6</strain>
    </source>
</reference>
<evidence type="ECO:0000256" key="1">
    <source>
        <dbReference type="SAM" id="MobiDB-lite"/>
    </source>
</evidence>
<evidence type="ECO:0000313" key="3">
    <source>
        <dbReference type="Proteomes" id="UP000188174"/>
    </source>
</evidence>
<proteinExistence type="predicted"/>
<protein>
    <submittedName>
        <fullName evidence="2">Uncharacterized protein</fullName>
    </submittedName>
</protein>
<accession>A0ABM6I8B3</accession>
<evidence type="ECO:0000313" key="2">
    <source>
        <dbReference type="EMBL" id="AQQ06687.1"/>
    </source>
</evidence>
<feature type="compositionally biased region" description="Basic residues" evidence="1">
    <location>
        <begin position="19"/>
        <end position="28"/>
    </location>
</feature>
<organism evidence="2 3">
    <name type="scientific">Roseibium algicola</name>
    <dbReference type="NCBI Taxonomy" id="2857014"/>
    <lineage>
        <taxon>Bacteria</taxon>
        <taxon>Pseudomonadati</taxon>
        <taxon>Pseudomonadota</taxon>
        <taxon>Alphaproteobacteria</taxon>
        <taxon>Hyphomicrobiales</taxon>
        <taxon>Stappiaceae</taxon>
        <taxon>Roseibium</taxon>
    </lineage>
</organism>
<feature type="region of interest" description="Disordered" evidence="1">
    <location>
        <begin position="1"/>
        <end position="56"/>
    </location>
</feature>